<dbReference type="InterPro" id="IPR013328">
    <property type="entry name" value="6PGD_dom2"/>
</dbReference>
<feature type="binding site" evidence="13">
    <location>
        <position position="254"/>
    </location>
    <ligand>
        <name>sn-glycerol 3-phosphate</name>
        <dbReference type="ChEBI" id="CHEBI:57597"/>
    </ligand>
</feature>
<dbReference type="Pfam" id="PF07479">
    <property type="entry name" value="NAD_Gly3P_dh_C"/>
    <property type="match status" value="1"/>
</dbReference>
<dbReference type="PRINTS" id="PR00077">
    <property type="entry name" value="GPDHDRGNASE"/>
</dbReference>
<dbReference type="GO" id="GO:0141152">
    <property type="term" value="F:glycerol-3-phosphate dehydrogenase (NAD+) activity"/>
    <property type="evidence" value="ECO:0007669"/>
    <property type="project" value="RHEA"/>
</dbReference>
<dbReference type="InterPro" id="IPR036291">
    <property type="entry name" value="NAD(P)-bd_dom_sf"/>
</dbReference>
<feature type="binding site" evidence="16">
    <location>
        <position position="255"/>
    </location>
    <ligand>
        <name>NAD(+)</name>
        <dbReference type="ChEBI" id="CHEBI:57540"/>
    </ligand>
</feature>
<comment type="similarity">
    <text evidence="1 13 17">Belongs to the NAD-dependent glycerol-3-phosphate dehydrogenase family.</text>
</comment>
<keyword evidence="2 13" id="KW-0444">Lipid biosynthesis</keyword>
<feature type="binding site" evidence="13">
    <location>
        <position position="31"/>
    </location>
    <ligand>
        <name>NADPH</name>
        <dbReference type="ChEBI" id="CHEBI:57783"/>
    </ligand>
</feature>
<evidence type="ECO:0000256" key="3">
    <source>
        <dbReference type="ARBA" id="ARBA00022857"/>
    </source>
</evidence>
<feature type="binding site" evidence="15">
    <location>
        <position position="105"/>
    </location>
    <ligand>
        <name>substrate</name>
    </ligand>
</feature>
<dbReference type="InterPro" id="IPR006109">
    <property type="entry name" value="G3P_DH_NAD-dep_C"/>
</dbReference>
<evidence type="ECO:0000256" key="4">
    <source>
        <dbReference type="ARBA" id="ARBA00023002"/>
    </source>
</evidence>
<dbReference type="SUPFAM" id="SSF48179">
    <property type="entry name" value="6-phosphogluconate dehydrogenase C-terminal domain-like"/>
    <property type="match status" value="1"/>
</dbReference>
<dbReference type="EMBL" id="CP033169">
    <property type="protein sequence ID" value="AYO30381.1"/>
    <property type="molecule type" value="Genomic_DNA"/>
</dbReference>
<dbReference type="InterPro" id="IPR011128">
    <property type="entry name" value="G3P_DH_NAD-dep_N"/>
</dbReference>
<comment type="catalytic activity">
    <reaction evidence="9">
        <text>sn-glycerol 3-phosphate + NADP(+) = dihydroxyacetone phosphate + NADPH + H(+)</text>
        <dbReference type="Rhea" id="RHEA:11096"/>
        <dbReference type="ChEBI" id="CHEBI:15378"/>
        <dbReference type="ChEBI" id="CHEBI:57597"/>
        <dbReference type="ChEBI" id="CHEBI:57642"/>
        <dbReference type="ChEBI" id="CHEBI:57783"/>
        <dbReference type="ChEBI" id="CHEBI:58349"/>
        <dbReference type="EC" id="1.1.1.94"/>
    </reaction>
    <physiologicalReaction direction="right-to-left" evidence="9">
        <dbReference type="Rhea" id="RHEA:11098"/>
    </physiologicalReaction>
</comment>
<keyword evidence="4 13" id="KW-0560">Oxidoreductase</keyword>
<keyword evidence="21" id="KW-1185">Reference proteome</keyword>
<name>A0A3G2R4T3_9FIRM</name>
<dbReference type="InterPro" id="IPR008927">
    <property type="entry name" value="6-PGluconate_DH-like_C_sf"/>
</dbReference>
<feature type="binding site" evidence="13">
    <location>
        <position position="10"/>
    </location>
    <ligand>
        <name>NADPH</name>
        <dbReference type="ChEBI" id="CHEBI:57783"/>
    </ligand>
</feature>
<reference evidence="20 21" key="1">
    <citation type="submission" date="2018-10" db="EMBL/GenBank/DDBJ databases">
        <authorList>
            <person name="Zhang X."/>
        </authorList>
    </citation>
    <scope>NUCLEOTIDE SEQUENCE [LARGE SCALE GENOMIC DNA]</scope>
    <source>
        <strain evidence="20 21">SK-G1</strain>
    </source>
</reference>
<feature type="binding site" evidence="13">
    <location>
        <position position="138"/>
    </location>
    <ligand>
        <name>sn-glycerol 3-phosphate</name>
        <dbReference type="ChEBI" id="CHEBI:57597"/>
    </ligand>
</feature>
<dbReference type="Proteomes" id="UP000280960">
    <property type="component" value="Chromosome"/>
</dbReference>
<evidence type="ECO:0000256" key="6">
    <source>
        <dbReference type="ARBA" id="ARBA00023098"/>
    </source>
</evidence>
<dbReference type="FunFam" id="3.40.50.720:FF:000019">
    <property type="entry name" value="Glycerol-3-phosphate dehydrogenase [NAD(P)+]"/>
    <property type="match status" value="1"/>
</dbReference>
<evidence type="ECO:0000256" key="15">
    <source>
        <dbReference type="PIRSR" id="PIRSR000114-2"/>
    </source>
</evidence>
<feature type="binding site" evidence="13">
    <location>
        <position position="255"/>
    </location>
    <ligand>
        <name>sn-glycerol 3-phosphate</name>
        <dbReference type="ChEBI" id="CHEBI:57597"/>
    </ligand>
</feature>
<dbReference type="GO" id="GO:0141153">
    <property type="term" value="F:glycerol-3-phosphate dehydrogenase (NADP+) activity"/>
    <property type="evidence" value="ECO:0007669"/>
    <property type="project" value="RHEA"/>
</dbReference>
<feature type="binding site" evidence="13">
    <location>
        <position position="281"/>
    </location>
    <ligand>
        <name>NADPH</name>
        <dbReference type="ChEBI" id="CHEBI:57783"/>
    </ligand>
</feature>
<keyword evidence="13" id="KW-0547">Nucleotide-binding</keyword>
<evidence type="ECO:0000256" key="10">
    <source>
        <dbReference type="ARBA" id="ARBA00066687"/>
    </source>
</evidence>
<comment type="pathway">
    <text evidence="13">Membrane lipid metabolism; glycerophospholipid metabolism.</text>
</comment>
<feature type="binding site" evidence="13">
    <location>
        <position position="105"/>
    </location>
    <ligand>
        <name>NADPH</name>
        <dbReference type="ChEBI" id="CHEBI:57783"/>
    </ligand>
</feature>
<evidence type="ECO:0000256" key="16">
    <source>
        <dbReference type="PIRSR" id="PIRSR000114-3"/>
    </source>
</evidence>
<dbReference type="GO" id="GO:0006650">
    <property type="term" value="P:glycerophospholipid metabolic process"/>
    <property type="evidence" value="ECO:0007669"/>
    <property type="project" value="UniProtKB-UniRule"/>
</dbReference>
<feature type="binding site" evidence="13">
    <location>
        <position position="244"/>
    </location>
    <ligand>
        <name>sn-glycerol 3-phosphate</name>
        <dbReference type="ChEBI" id="CHEBI:57597"/>
    </ligand>
</feature>
<keyword evidence="8 13" id="KW-1208">Phospholipid metabolism</keyword>
<comment type="catalytic activity">
    <reaction evidence="13">
        <text>sn-glycerol 3-phosphate + NAD(+) = dihydroxyacetone phosphate + NADH + H(+)</text>
        <dbReference type="Rhea" id="RHEA:11092"/>
        <dbReference type="ChEBI" id="CHEBI:15378"/>
        <dbReference type="ChEBI" id="CHEBI:57540"/>
        <dbReference type="ChEBI" id="CHEBI:57597"/>
        <dbReference type="ChEBI" id="CHEBI:57642"/>
        <dbReference type="ChEBI" id="CHEBI:57945"/>
        <dbReference type="EC" id="1.1.1.94"/>
    </reaction>
</comment>
<dbReference type="NCBIfam" id="NF000940">
    <property type="entry name" value="PRK00094.1-2"/>
    <property type="match status" value="1"/>
</dbReference>
<feature type="binding site" evidence="13">
    <location>
        <position position="279"/>
    </location>
    <ligand>
        <name>NADPH</name>
        <dbReference type="ChEBI" id="CHEBI:57783"/>
    </ligand>
</feature>
<feature type="binding site" evidence="16">
    <location>
        <position position="140"/>
    </location>
    <ligand>
        <name>NAD(+)</name>
        <dbReference type="ChEBI" id="CHEBI:57540"/>
    </ligand>
</feature>
<evidence type="ECO:0000256" key="13">
    <source>
        <dbReference type="HAMAP-Rule" id="MF_00394"/>
    </source>
</evidence>
<keyword evidence="5 13" id="KW-0520">NAD</keyword>
<dbReference type="UniPathway" id="UPA00940"/>
<feature type="binding site" evidence="13">
    <location>
        <position position="191"/>
    </location>
    <ligand>
        <name>sn-glycerol 3-phosphate</name>
        <dbReference type="ChEBI" id="CHEBI:57597"/>
    </ligand>
</feature>
<feature type="domain" description="Glycerol-3-phosphate dehydrogenase NAD-dependent N-terminal" evidence="18">
    <location>
        <begin position="2"/>
        <end position="160"/>
    </location>
</feature>
<feature type="binding site" evidence="15">
    <location>
        <begin position="255"/>
        <end position="256"/>
    </location>
    <ligand>
        <name>substrate</name>
    </ligand>
</feature>
<feature type="binding site" evidence="13">
    <location>
        <position position="255"/>
    </location>
    <ligand>
        <name>NADPH</name>
        <dbReference type="ChEBI" id="CHEBI:57783"/>
    </ligand>
</feature>
<feature type="domain" description="Glycerol-3-phosphate dehydrogenase NAD-dependent C-terminal" evidence="19">
    <location>
        <begin position="180"/>
        <end position="320"/>
    </location>
</feature>
<feature type="binding site" evidence="13">
    <location>
        <position position="32"/>
    </location>
    <ligand>
        <name>NADPH</name>
        <dbReference type="ChEBI" id="CHEBI:57783"/>
    </ligand>
</feature>
<evidence type="ECO:0000259" key="19">
    <source>
        <dbReference type="Pfam" id="PF07479"/>
    </source>
</evidence>
<protein>
    <recommendedName>
        <fullName evidence="11 13">Glycerol-3-phosphate dehydrogenase [NAD(P)+]</fullName>
        <ecNumber evidence="10 13">1.1.1.94</ecNumber>
    </recommendedName>
    <alternativeName>
        <fullName evidence="13">NAD(P)(+)-dependent glycerol-3-phosphate dehydrogenase</fullName>
    </alternativeName>
    <alternativeName>
        <fullName evidence="12 13">NAD(P)H-dependent dihydroxyacetone-phosphate reductase</fullName>
    </alternativeName>
</protein>
<evidence type="ECO:0000256" key="12">
    <source>
        <dbReference type="ARBA" id="ARBA00080511"/>
    </source>
</evidence>
<evidence type="ECO:0000256" key="11">
    <source>
        <dbReference type="ARBA" id="ARBA00069372"/>
    </source>
</evidence>
<evidence type="ECO:0000259" key="18">
    <source>
        <dbReference type="Pfam" id="PF01210"/>
    </source>
</evidence>
<keyword evidence="3 13" id="KW-0521">NADP</keyword>
<evidence type="ECO:0000313" key="20">
    <source>
        <dbReference type="EMBL" id="AYO30381.1"/>
    </source>
</evidence>
<gene>
    <name evidence="13" type="primary">gpsA</name>
    <name evidence="20" type="ORF">D2962_06875</name>
</gene>
<accession>A0A3G2R4T3</accession>
<evidence type="ECO:0000256" key="2">
    <source>
        <dbReference type="ARBA" id="ARBA00022516"/>
    </source>
</evidence>
<dbReference type="RefSeq" id="WP_120766622.1">
    <property type="nucleotide sequence ID" value="NZ_CP033169.1"/>
</dbReference>
<dbReference type="NCBIfam" id="NF000941">
    <property type="entry name" value="PRK00094.1-3"/>
    <property type="match status" value="1"/>
</dbReference>
<dbReference type="FunFam" id="1.10.1040.10:FF:000001">
    <property type="entry name" value="Glycerol-3-phosphate dehydrogenase [NAD(P)+]"/>
    <property type="match status" value="1"/>
</dbReference>
<dbReference type="InterPro" id="IPR006168">
    <property type="entry name" value="G3P_DH_NAD-dep"/>
</dbReference>
<dbReference type="EC" id="1.1.1.94" evidence="10 13"/>
<proteinExistence type="inferred from homology"/>
<dbReference type="PANTHER" id="PTHR11728:SF1">
    <property type="entry name" value="GLYCEROL-3-PHOSPHATE DEHYDROGENASE [NAD(+)] 2, CHLOROPLASTIC"/>
    <property type="match status" value="1"/>
</dbReference>
<comment type="function">
    <text evidence="13">Catalyzes the reduction of the glycolytic intermediate dihydroxyacetone phosphate (DHAP) to sn-glycerol 3-phosphate (G3P), the key precursor for phospholipid synthesis.</text>
</comment>
<evidence type="ECO:0000256" key="5">
    <source>
        <dbReference type="ARBA" id="ARBA00023027"/>
    </source>
</evidence>
<dbReference type="GO" id="GO:0046167">
    <property type="term" value="P:glycerol-3-phosphate biosynthetic process"/>
    <property type="evidence" value="ECO:0007669"/>
    <property type="project" value="UniProtKB-UniRule"/>
</dbReference>
<dbReference type="PROSITE" id="PS00957">
    <property type="entry name" value="NAD_G3PDH"/>
    <property type="match status" value="1"/>
</dbReference>
<dbReference type="GO" id="GO:0005975">
    <property type="term" value="P:carbohydrate metabolic process"/>
    <property type="evidence" value="ECO:0007669"/>
    <property type="project" value="InterPro"/>
</dbReference>
<dbReference type="PIRSF" id="PIRSF000114">
    <property type="entry name" value="Glycerol-3-P_dh"/>
    <property type="match status" value="1"/>
</dbReference>
<dbReference type="HAMAP" id="MF_00394">
    <property type="entry name" value="NAD_Glyc3P_dehydrog"/>
    <property type="match status" value="1"/>
</dbReference>
<feature type="binding site" evidence="13">
    <location>
        <position position="136"/>
    </location>
    <ligand>
        <name>sn-glycerol 3-phosphate</name>
        <dbReference type="ChEBI" id="CHEBI:57597"/>
    </ligand>
</feature>
<dbReference type="KEGG" id="bacg:D2962_06875"/>
<comment type="subcellular location">
    <subcellularLocation>
        <location evidence="13">Cytoplasm</location>
    </subcellularLocation>
</comment>
<organism evidence="20 21">
    <name type="scientific">Biomaibacter acetigenes</name>
    <dbReference type="NCBI Taxonomy" id="2316383"/>
    <lineage>
        <taxon>Bacteria</taxon>
        <taxon>Bacillati</taxon>
        <taxon>Bacillota</taxon>
        <taxon>Clostridia</taxon>
        <taxon>Thermosediminibacterales</taxon>
        <taxon>Tepidanaerobacteraceae</taxon>
        <taxon>Biomaibacter</taxon>
    </lineage>
</organism>
<keyword evidence="13" id="KW-0963">Cytoplasm</keyword>
<evidence type="ECO:0000256" key="1">
    <source>
        <dbReference type="ARBA" id="ARBA00011009"/>
    </source>
</evidence>
<dbReference type="GO" id="GO:0051287">
    <property type="term" value="F:NAD binding"/>
    <property type="evidence" value="ECO:0007669"/>
    <property type="project" value="InterPro"/>
</dbReference>
<dbReference type="GO" id="GO:0005829">
    <property type="term" value="C:cytosol"/>
    <property type="evidence" value="ECO:0007669"/>
    <property type="project" value="TreeGrafter"/>
</dbReference>
<evidence type="ECO:0000256" key="14">
    <source>
        <dbReference type="PIRSR" id="PIRSR000114-1"/>
    </source>
</evidence>
<dbReference type="PANTHER" id="PTHR11728">
    <property type="entry name" value="GLYCEROL-3-PHOSPHATE DEHYDROGENASE"/>
    <property type="match status" value="1"/>
</dbReference>
<feature type="active site" description="Proton acceptor" evidence="13 14">
    <location>
        <position position="191"/>
    </location>
</feature>
<evidence type="ECO:0000256" key="17">
    <source>
        <dbReference type="RuleBase" id="RU000437"/>
    </source>
</evidence>
<sequence length="343" mass="37243">MKAAVVGAGSWGTTLANVLAQNGITVALWARRAELAEEIKNYRENRTYLPGVKISSSINVSSDLEQVIHDSNYVVMVVPSHSMSAICRQLGKYIIDEAIIISASKGLESDTFRRMSQVLADELPSRFSERIAVLSGPSHAEEVSKELPTTVVAASAKRQVAEQVQDIFMNAYFRVYTNPDVVGVELGGALKNVIAICSGISDGLGFGDNTRAALMTRGIAEITRLGVKLGAKPATFGGLSGIGDLIVTCSSLYSRNRRAGMEIGRGKTVKEVVESTKMVIEGINTTKAAYLLANKLHIEMPITEQAYEVLFQNKSPLDAVSTLMKRQGKHEIEDMVFEKSVEW</sequence>
<dbReference type="AlphaFoldDB" id="A0A3G2R4T3"/>
<feature type="binding site" evidence="16">
    <location>
        <begin position="7"/>
        <end position="12"/>
    </location>
    <ligand>
        <name>NAD(+)</name>
        <dbReference type="ChEBI" id="CHEBI:57540"/>
    </ligand>
</feature>
<keyword evidence="6 13" id="KW-0443">Lipid metabolism</keyword>
<dbReference type="NCBIfam" id="NF000942">
    <property type="entry name" value="PRK00094.1-4"/>
    <property type="match status" value="1"/>
</dbReference>
<feature type="binding site" evidence="13">
    <location>
        <position position="48"/>
    </location>
    <ligand>
        <name>NADPH</name>
        <dbReference type="ChEBI" id="CHEBI:57783"/>
    </ligand>
</feature>
<dbReference type="GO" id="GO:0008654">
    <property type="term" value="P:phospholipid biosynthetic process"/>
    <property type="evidence" value="ECO:0007669"/>
    <property type="project" value="UniProtKB-KW"/>
</dbReference>
<evidence type="ECO:0000256" key="7">
    <source>
        <dbReference type="ARBA" id="ARBA00023209"/>
    </source>
</evidence>
<feature type="binding site" evidence="13">
    <location>
        <position position="256"/>
    </location>
    <ligand>
        <name>sn-glycerol 3-phosphate</name>
        <dbReference type="ChEBI" id="CHEBI:57597"/>
    </ligand>
</feature>
<dbReference type="SUPFAM" id="SSF51735">
    <property type="entry name" value="NAD(P)-binding Rossmann-fold domains"/>
    <property type="match status" value="1"/>
</dbReference>
<evidence type="ECO:0000256" key="9">
    <source>
        <dbReference type="ARBA" id="ARBA00052716"/>
    </source>
</evidence>
<dbReference type="GO" id="GO:0046168">
    <property type="term" value="P:glycerol-3-phosphate catabolic process"/>
    <property type="evidence" value="ECO:0007669"/>
    <property type="project" value="InterPro"/>
</dbReference>
<dbReference type="Gene3D" id="1.10.1040.10">
    <property type="entry name" value="N-(1-d-carboxylethyl)-l-norvaline Dehydrogenase, domain 2"/>
    <property type="match status" value="1"/>
</dbReference>
<feature type="binding site" evidence="13">
    <location>
        <position position="11"/>
    </location>
    <ligand>
        <name>NADPH</name>
        <dbReference type="ChEBI" id="CHEBI:57783"/>
    </ligand>
</feature>
<dbReference type="Pfam" id="PF01210">
    <property type="entry name" value="NAD_Gly3P_dh_N"/>
    <property type="match status" value="1"/>
</dbReference>
<feature type="binding site" evidence="13">
    <location>
        <position position="105"/>
    </location>
    <ligand>
        <name>sn-glycerol 3-phosphate</name>
        <dbReference type="ChEBI" id="CHEBI:57597"/>
    </ligand>
</feature>
<evidence type="ECO:0000256" key="8">
    <source>
        <dbReference type="ARBA" id="ARBA00023264"/>
    </source>
</evidence>
<feature type="binding site" evidence="13">
    <location>
        <position position="140"/>
    </location>
    <ligand>
        <name>NADPH</name>
        <dbReference type="ChEBI" id="CHEBI:57783"/>
    </ligand>
</feature>
<dbReference type="Gene3D" id="3.40.50.720">
    <property type="entry name" value="NAD(P)-binding Rossmann-like Domain"/>
    <property type="match status" value="1"/>
</dbReference>
<evidence type="ECO:0000313" key="21">
    <source>
        <dbReference type="Proteomes" id="UP000280960"/>
    </source>
</evidence>
<keyword evidence="7 13" id="KW-0594">Phospholipid biosynthesis</keyword>